<dbReference type="Proteomes" id="UP000234681">
    <property type="component" value="Chromosome 7"/>
</dbReference>
<gene>
    <name evidence="2" type="ORF">rCG_50625</name>
</gene>
<sequence>MRDKARVPERRKPVSLRRGRSWEFAALLLRGHWCFSRPGLQDPQLVRGKRARRKGSRGNRQAGLIPSPPGATPRLSSLWMPELRLPFLTWTLEYAQRSRSWKRPRVLEKTCVWSKPSCLRQQPERQRLPQNGLRNPGL</sequence>
<feature type="compositionally biased region" description="Basic residues" evidence="1">
    <location>
        <begin position="47"/>
        <end position="57"/>
    </location>
</feature>
<organism evidence="2 3">
    <name type="scientific">Rattus norvegicus</name>
    <name type="common">Rat</name>
    <dbReference type="NCBI Taxonomy" id="10116"/>
    <lineage>
        <taxon>Eukaryota</taxon>
        <taxon>Metazoa</taxon>
        <taxon>Chordata</taxon>
        <taxon>Craniata</taxon>
        <taxon>Vertebrata</taxon>
        <taxon>Euteleostomi</taxon>
        <taxon>Mammalia</taxon>
        <taxon>Eutheria</taxon>
        <taxon>Euarchontoglires</taxon>
        <taxon>Glires</taxon>
        <taxon>Rodentia</taxon>
        <taxon>Myomorpha</taxon>
        <taxon>Muroidea</taxon>
        <taxon>Muridae</taxon>
        <taxon>Murinae</taxon>
        <taxon>Rattus</taxon>
    </lineage>
</organism>
<evidence type="ECO:0000256" key="1">
    <source>
        <dbReference type="SAM" id="MobiDB-lite"/>
    </source>
</evidence>
<dbReference type="AlphaFoldDB" id="A6KCN7"/>
<dbReference type="EMBL" id="CH474035">
    <property type="protein sequence ID" value="EDL86905.1"/>
    <property type="molecule type" value="Genomic_DNA"/>
</dbReference>
<accession>A6KCN7</accession>
<proteinExistence type="predicted"/>
<protein>
    <submittedName>
        <fullName evidence="2">RCG50625, isoform CRA_a</fullName>
    </submittedName>
</protein>
<reference evidence="2 3" key="1">
    <citation type="submission" date="2005-09" db="EMBL/GenBank/DDBJ databases">
        <authorList>
            <person name="Mural R.J."/>
            <person name="Li P.W."/>
            <person name="Adams M.D."/>
            <person name="Amanatides P.G."/>
            <person name="Baden-Tillson H."/>
            <person name="Barnstead M."/>
            <person name="Chin S.H."/>
            <person name="Dew I."/>
            <person name="Evans C.A."/>
            <person name="Ferriera S."/>
            <person name="Flanigan M."/>
            <person name="Fosler C."/>
            <person name="Glodek A."/>
            <person name="Gu Z."/>
            <person name="Holt R.A."/>
            <person name="Jennings D."/>
            <person name="Kraft C.L."/>
            <person name="Lu F."/>
            <person name="Nguyen T."/>
            <person name="Nusskern D.R."/>
            <person name="Pfannkoch C.M."/>
            <person name="Sitter C."/>
            <person name="Sutton G.G."/>
            <person name="Venter J.C."/>
            <person name="Wang Z."/>
            <person name="Woodage T."/>
            <person name="Zheng X.H."/>
            <person name="Zhong F."/>
        </authorList>
    </citation>
    <scope>NUCLEOTIDE SEQUENCE [LARGE SCALE GENOMIC DNA]</scope>
    <source>
        <strain>BN</strain>
        <strain evidence="3">Sprague-Dawley</strain>
    </source>
</reference>
<evidence type="ECO:0000313" key="2">
    <source>
        <dbReference type="EMBL" id="EDL86905.1"/>
    </source>
</evidence>
<name>A6KCN7_RAT</name>
<evidence type="ECO:0000313" key="3">
    <source>
        <dbReference type="Proteomes" id="UP000234681"/>
    </source>
</evidence>
<feature type="region of interest" description="Disordered" evidence="1">
    <location>
        <begin position="45"/>
        <end position="72"/>
    </location>
</feature>